<dbReference type="Pfam" id="PF00719">
    <property type="entry name" value="Pyrophosphatase"/>
    <property type="match status" value="1"/>
</dbReference>
<evidence type="ECO:0000256" key="3">
    <source>
        <dbReference type="ARBA" id="ARBA00022723"/>
    </source>
</evidence>
<dbReference type="SUPFAM" id="SSF50324">
    <property type="entry name" value="Inorganic pyrophosphatase"/>
    <property type="match status" value="1"/>
</dbReference>
<protein>
    <recommendedName>
        <fullName evidence="2">inorganic diphosphatase</fullName>
        <ecNumber evidence="2">3.6.1.1</ecNumber>
    </recommendedName>
</protein>
<keyword evidence="7" id="KW-1185">Reference proteome</keyword>
<evidence type="ECO:0000256" key="5">
    <source>
        <dbReference type="ARBA" id="ARBA00022842"/>
    </source>
</evidence>
<keyword evidence="5" id="KW-0460">Magnesium</keyword>
<accession>A0ABV6Q564</accession>
<evidence type="ECO:0000256" key="1">
    <source>
        <dbReference type="ARBA" id="ARBA00001946"/>
    </source>
</evidence>
<name>A0ABV6Q564_9FLAO</name>
<dbReference type="InterPro" id="IPR008162">
    <property type="entry name" value="Pyrophosphatase"/>
</dbReference>
<evidence type="ECO:0000313" key="6">
    <source>
        <dbReference type="EMBL" id="MFC0603415.1"/>
    </source>
</evidence>
<gene>
    <name evidence="6" type="ORF">ACFFGA_02535</name>
</gene>
<dbReference type="RefSeq" id="WP_386059196.1">
    <property type="nucleotide sequence ID" value="NZ_JBHLTQ010000001.1"/>
</dbReference>
<evidence type="ECO:0000313" key="7">
    <source>
        <dbReference type="Proteomes" id="UP001589832"/>
    </source>
</evidence>
<organism evidence="6 7">
    <name type="scientific">Winogradskyella pulchriflava</name>
    <dbReference type="NCBI Taxonomy" id="1110688"/>
    <lineage>
        <taxon>Bacteria</taxon>
        <taxon>Pseudomonadati</taxon>
        <taxon>Bacteroidota</taxon>
        <taxon>Flavobacteriia</taxon>
        <taxon>Flavobacteriales</taxon>
        <taxon>Flavobacteriaceae</taxon>
        <taxon>Winogradskyella</taxon>
    </lineage>
</organism>
<proteinExistence type="predicted"/>
<dbReference type="EC" id="3.6.1.1" evidence="2"/>
<dbReference type="EMBL" id="JBHLTQ010000001">
    <property type="protein sequence ID" value="MFC0603415.1"/>
    <property type="molecule type" value="Genomic_DNA"/>
</dbReference>
<reference evidence="6 7" key="1">
    <citation type="submission" date="2024-09" db="EMBL/GenBank/DDBJ databases">
        <authorList>
            <person name="Sun Q."/>
            <person name="Mori K."/>
        </authorList>
    </citation>
    <scope>NUCLEOTIDE SEQUENCE [LARGE SCALE GENOMIC DNA]</scope>
    <source>
        <strain evidence="6 7">NCAIM B.02481</strain>
    </source>
</reference>
<comment type="caution">
    <text evidence="6">The sequence shown here is derived from an EMBL/GenBank/DDBJ whole genome shotgun (WGS) entry which is preliminary data.</text>
</comment>
<dbReference type="Gene3D" id="3.90.80.10">
    <property type="entry name" value="Inorganic pyrophosphatase"/>
    <property type="match status" value="1"/>
</dbReference>
<dbReference type="PANTHER" id="PTHR10286">
    <property type="entry name" value="INORGANIC PYROPHOSPHATASE"/>
    <property type="match status" value="1"/>
</dbReference>
<evidence type="ECO:0000256" key="4">
    <source>
        <dbReference type="ARBA" id="ARBA00022801"/>
    </source>
</evidence>
<dbReference type="Proteomes" id="UP001589832">
    <property type="component" value="Unassembled WGS sequence"/>
</dbReference>
<keyword evidence="4" id="KW-0378">Hydrolase</keyword>
<evidence type="ECO:0000256" key="2">
    <source>
        <dbReference type="ARBA" id="ARBA00012146"/>
    </source>
</evidence>
<dbReference type="InterPro" id="IPR036649">
    <property type="entry name" value="Pyrophosphatase_sf"/>
</dbReference>
<sequence>MRLNILLLFILVIFCNSCSEKTDYYNLPSLSSDKNVNAVIEIPAGTNKKIEYNKKIRTFEIDKKNNKDRVIEFLPYLGNYGFIPSTYSDPKKGGDGDALDVLVLSENVEIGTVMEITPIGMLKLIDKGEIDYKIIAVPSDKEKKIIDIESFNGLTKDFPEVKNMIEIWFLNYNKEDEAIINGWENEKVAFEEIYKNKLQ</sequence>
<keyword evidence="3" id="KW-0479">Metal-binding</keyword>
<comment type="cofactor">
    <cofactor evidence="1">
        <name>Mg(2+)</name>
        <dbReference type="ChEBI" id="CHEBI:18420"/>
    </cofactor>
</comment>